<feature type="compositionally biased region" description="Basic and acidic residues" evidence="1">
    <location>
        <begin position="90"/>
        <end position="107"/>
    </location>
</feature>
<dbReference type="EMBL" id="JAIFRP010000478">
    <property type="protein sequence ID" value="KAK2578255.1"/>
    <property type="molecule type" value="Genomic_DNA"/>
</dbReference>
<feature type="compositionally biased region" description="Acidic residues" evidence="1">
    <location>
        <begin position="11"/>
        <end position="22"/>
    </location>
</feature>
<feature type="region of interest" description="Disordered" evidence="1">
    <location>
        <begin position="1"/>
        <end position="22"/>
    </location>
</feature>
<reference evidence="2" key="1">
    <citation type="submission" date="2021-08" db="EMBL/GenBank/DDBJ databases">
        <authorList>
            <person name="Misof B."/>
            <person name="Oliver O."/>
            <person name="Podsiadlowski L."/>
            <person name="Donath A."/>
            <person name="Peters R."/>
            <person name="Mayer C."/>
            <person name="Rust J."/>
            <person name="Gunkel S."/>
            <person name="Lesny P."/>
            <person name="Martin S."/>
            <person name="Oeyen J.P."/>
            <person name="Petersen M."/>
            <person name="Panagiotis P."/>
            <person name="Wilbrandt J."/>
            <person name="Tanja T."/>
        </authorList>
    </citation>
    <scope>NUCLEOTIDE SEQUENCE</scope>
    <source>
        <strain evidence="2">GBR_01_08_01A</strain>
        <tissue evidence="2">Thorax + abdomen</tissue>
    </source>
</reference>
<dbReference type="PANTHER" id="PTHR47501:SF5">
    <property type="entry name" value="HAT C-TERMINAL DIMERISATION DOMAIN-CONTAINING PROTEIN"/>
    <property type="match status" value="1"/>
</dbReference>
<dbReference type="AlphaFoldDB" id="A0AAD9VLJ1"/>
<protein>
    <submittedName>
        <fullName evidence="2">Uncharacterized protein</fullName>
    </submittedName>
</protein>
<feature type="compositionally biased region" description="Basic and acidic residues" evidence="1">
    <location>
        <begin position="1"/>
        <end position="10"/>
    </location>
</feature>
<evidence type="ECO:0000256" key="1">
    <source>
        <dbReference type="SAM" id="MobiDB-lite"/>
    </source>
</evidence>
<organism evidence="2 3">
    <name type="scientific">Odynerus spinipes</name>
    <dbReference type="NCBI Taxonomy" id="1348599"/>
    <lineage>
        <taxon>Eukaryota</taxon>
        <taxon>Metazoa</taxon>
        <taxon>Ecdysozoa</taxon>
        <taxon>Arthropoda</taxon>
        <taxon>Hexapoda</taxon>
        <taxon>Insecta</taxon>
        <taxon>Pterygota</taxon>
        <taxon>Neoptera</taxon>
        <taxon>Endopterygota</taxon>
        <taxon>Hymenoptera</taxon>
        <taxon>Apocrita</taxon>
        <taxon>Aculeata</taxon>
        <taxon>Vespoidea</taxon>
        <taxon>Vespidae</taxon>
        <taxon>Eumeninae</taxon>
        <taxon>Odynerus</taxon>
    </lineage>
</organism>
<evidence type="ECO:0000313" key="3">
    <source>
        <dbReference type="Proteomes" id="UP001258017"/>
    </source>
</evidence>
<dbReference type="Proteomes" id="UP001258017">
    <property type="component" value="Unassembled WGS sequence"/>
</dbReference>
<dbReference type="InterPro" id="IPR012337">
    <property type="entry name" value="RNaseH-like_sf"/>
</dbReference>
<dbReference type="PANTHER" id="PTHR47501">
    <property type="entry name" value="TRANSPOSASE-RELATED"/>
    <property type="match status" value="1"/>
</dbReference>
<evidence type="ECO:0000313" key="2">
    <source>
        <dbReference type="EMBL" id="KAK2578255.1"/>
    </source>
</evidence>
<feature type="region of interest" description="Disordered" evidence="1">
    <location>
        <begin position="84"/>
        <end position="107"/>
    </location>
</feature>
<keyword evidence="3" id="KW-1185">Reference proteome</keyword>
<dbReference type="SUPFAM" id="SSF53098">
    <property type="entry name" value="Ribonuclease H-like"/>
    <property type="match status" value="1"/>
</dbReference>
<gene>
    <name evidence="2" type="ORF">KPH14_012599</name>
</gene>
<reference evidence="2" key="2">
    <citation type="journal article" date="2023" name="Commun. Biol.">
        <title>Intrasexual cuticular hydrocarbon dimorphism in a wasp sheds light on hydrocarbon biosynthesis genes in Hymenoptera.</title>
        <authorList>
            <person name="Moris V.C."/>
            <person name="Podsiadlowski L."/>
            <person name="Martin S."/>
            <person name="Oeyen J.P."/>
            <person name="Donath A."/>
            <person name="Petersen M."/>
            <person name="Wilbrandt J."/>
            <person name="Misof B."/>
            <person name="Liedtke D."/>
            <person name="Thamm M."/>
            <person name="Scheiner R."/>
            <person name="Schmitt T."/>
            <person name="Niehuis O."/>
        </authorList>
    </citation>
    <scope>NUCLEOTIDE SEQUENCE</scope>
    <source>
        <strain evidence="2">GBR_01_08_01A</strain>
    </source>
</reference>
<comment type="caution">
    <text evidence="2">The sequence shown here is derived from an EMBL/GenBank/DDBJ whole genome shotgun (WGS) entry which is preliminary data.</text>
</comment>
<sequence length="184" mass="20944">MERQKDKGIIEEEEEEEEEEEGEYVLSTHKIVTTVTDNGSNFVKAFRLFQVNSKLILTNSNSNLQNDIADNDLQHFDINEVTQYSSESEYEPKHHGETQRFKSDRTSSSDLPSFLARHLRCASDTLSLCVKDAINSIETSNELSSIHNNVLKKCNLWKCAAKPKTSEIISNLLGHTLSRPIETR</sequence>
<proteinExistence type="predicted"/>
<name>A0AAD9VLJ1_9HYME</name>
<accession>A0AAD9VLJ1</accession>